<dbReference type="PANTHER" id="PTHR11264">
    <property type="entry name" value="URACIL-DNA GLYCOSYLASE"/>
    <property type="match status" value="1"/>
</dbReference>
<dbReference type="RefSeq" id="WP_123808471.1">
    <property type="nucleotide sequence ID" value="NZ_RKRK01000005.1"/>
</dbReference>
<dbReference type="PROSITE" id="PS00130">
    <property type="entry name" value="U_DNA_GLYCOSYLASE"/>
    <property type="match status" value="1"/>
</dbReference>
<dbReference type="NCBIfam" id="NF003588">
    <property type="entry name" value="PRK05254.1-1"/>
    <property type="match status" value="1"/>
</dbReference>
<comment type="subcellular location">
    <subcellularLocation>
        <location evidence="9">Cytoplasm</location>
    </subcellularLocation>
</comment>
<dbReference type="EC" id="3.2.2.27" evidence="4 9"/>
<keyword evidence="8 9" id="KW-0234">DNA repair</keyword>
<dbReference type="Proteomes" id="UP000277108">
    <property type="component" value="Unassembled WGS sequence"/>
</dbReference>
<evidence type="ECO:0000256" key="10">
    <source>
        <dbReference type="PROSITE-ProRule" id="PRU10072"/>
    </source>
</evidence>
<comment type="similarity">
    <text evidence="3 9 11">Belongs to the uracil-DNA glycosylase (UDG) superfamily. UNG family.</text>
</comment>
<reference evidence="13 14" key="1">
    <citation type="submission" date="2018-11" db="EMBL/GenBank/DDBJ databases">
        <title>Genomic Encyclopedia of Type Strains, Phase IV (KMG-IV): sequencing the most valuable type-strain genomes for metagenomic binning, comparative biology and taxonomic classification.</title>
        <authorList>
            <person name="Goeker M."/>
        </authorList>
    </citation>
    <scope>NUCLEOTIDE SEQUENCE [LARGE SCALE GENOMIC DNA]</scope>
    <source>
        <strain evidence="13 14">DSM 29158</strain>
    </source>
</reference>
<dbReference type="CDD" id="cd10027">
    <property type="entry name" value="UDG-F1-like"/>
    <property type="match status" value="1"/>
</dbReference>
<dbReference type="AlphaFoldDB" id="A0A3N5BD24"/>
<evidence type="ECO:0000313" key="14">
    <source>
        <dbReference type="Proteomes" id="UP000277108"/>
    </source>
</evidence>
<dbReference type="Gene3D" id="3.40.470.10">
    <property type="entry name" value="Uracil-DNA glycosylase-like domain"/>
    <property type="match status" value="1"/>
</dbReference>
<dbReference type="SMART" id="SM00987">
    <property type="entry name" value="UreE_C"/>
    <property type="match status" value="1"/>
</dbReference>
<proteinExistence type="inferred from homology"/>
<dbReference type="HAMAP" id="MF_00148">
    <property type="entry name" value="UDG"/>
    <property type="match status" value="1"/>
</dbReference>
<dbReference type="SMART" id="SM00986">
    <property type="entry name" value="UDG"/>
    <property type="match status" value="1"/>
</dbReference>
<evidence type="ECO:0000256" key="8">
    <source>
        <dbReference type="ARBA" id="ARBA00023204"/>
    </source>
</evidence>
<evidence type="ECO:0000256" key="5">
    <source>
        <dbReference type="ARBA" id="ARBA00018429"/>
    </source>
</evidence>
<evidence type="ECO:0000256" key="1">
    <source>
        <dbReference type="ARBA" id="ARBA00001400"/>
    </source>
</evidence>
<dbReference type="InterPro" id="IPR036895">
    <property type="entry name" value="Uracil-DNA_glycosylase-like_sf"/>
</dbReference>
<evidence type="ECO:0000313" key="13">
    <source>
        <dbReference type="EMBL" id="RPF54839.1"/>
    </source>
</evidence>
<dbReference type="GO" id="GO:0005737">
    <property type="term" value="C:cytoplasm"/>
    <property type="evidence" value="ECO:0007669"/>
    <property type="project" value="UniProtKB-SubCell"/>
</dbReference>
<feature type="active site" description="Proton acceptor" evidence="9 10">
    <location>
        <position position="59"/>
    </location>
</feature>
<evidence type="ECO:0000256" key="11">
    <source>
        <dbReference type="RuleBase" id="RU003780"/>
    </source>
</evidence>
<comment type="catalytic activity">
    <reaction evidence="1 9 11">
        <text>Hydrolyzes single-stranded DNA or mismatched double-stranded DNA and polynucleotides, releasing free uracil.</text>
        <dbReference type="EC" id="3.2.2.27"/>
    </reaction>
</comment>
<dbReference type="InterPro" id="IPR018085">
    <property type="entry name" value="Ura-DNA_Glyclase_AS"/>
</dbReference>
<dbReference type="GO" id="GO:0097510">
    <property type="term" value="P:base-excision repair, AP site formation via deaminated base removal"/>
    <property type="evidence" value="ECO:0007669"/>
    <property type="project" value="TreeGrafter"/>
</dbReference>
<dbReference type="OrthoDB" id="9804372at2"/>
<protein>
    <recommendedName>
        <fullName evidence="5 9">Uracil-DNA glycosylase</fullName>
        <shortName evidence="9">UDG</shortName>
        <ecNumber evidence="4 9">3.2.2.27</ecNumber>
    </recommendedName>
</protein>
<keyword evidence="9" id="KW-0963">Cytoplasm</keyword>
<name>A0A3N5BD24_9BACL</name>
<dbReference type="NCBIfam" id="NF003589">
    <property type="entry name" value="PRK05254.1-2"/>
    <property type="match status" value="1"/>
</dbReference>
<evidence type="ECO:0000256" key="4">
    <source>
        <dbReference type="ARBA" id="ARBA00012030"/>
    </source>
</evidence>
<evidence type="ECO:0000256" key="6">
    <source>
        <dbReference type="ARBA" id="ARBA00022763"/>
    </source>
</evidence>
<feature type="domain" description="Uracil-DNA glycosylase-like" evidence="12">
    <location>
        <begin position="44"/>
        <end position="202"/>
    </location>
</feature>
<evidence type="ECO:0000256" key="9">
    <source>
        <dbReference type="HAMAP-Rule" id="MF_00148"/>
    </source>
</evidence>
<keyword evidence="6 9" id="KW-0227">DNA damage</keyword>
<dbReference type="Pfam" id="PF03167">
    <property type="entry name" value="UDG"/>
    <property type="match status" value="1"/>
</dbReference>
<dbReference type="PANTHER" id="PTHR11264:SF0">
    <property type="entry name" value="URACIL-DNA GLYCOSYLASE"/>
    <property type="match status" value="1"/>
</dbReference>
<evidence type="ECO:0000256" key="7">
    <source>
        <dbReference type="ARBA" id="ARBA00022801"/>
    </source>
</evidence>
<comment type="function">
    <text evidence="2 9 11">Excises uracil residues from the DNA which can arise as a result of misincorporation of dUMP residues by DNA polymerase or due to deamination of cytosine.</text>
</comment>
<evidence type="ECO:0000259" key="12">
    <source>
        <dbReference type="SMART" id="SM00986"/>
    </source>
</evidence>
<sequence>MDWETLFNLIGDDIGIEQINKQIDKEYLEYDVFPPRNKIYNAFELTPFDQVKVVILGQDPYHDINQAHGLAFSVKDGVKMPPSLRNMLKELEDDIGCSRLSTDLTDWAEQGILLLNNVLTVRAHEARSHHFIGWQRLTEAVVKGISDHHEHVAFVLWGNDARKKKTMIHARHTIIESVHPSPLSAYRGFFGSKPYSQINNALIIHGQIPIEWCDNK</sequence>
<comment type="caution">
    <text evidence="13">The sequence shown here is derived from an EMBL/GenBank/DDBJ whole genome shotgun (WGS) entry which is preliminary data.</text>
</comment>
<accession>A0A3N5BD24</accession>
<organism evidence="13 14">
    <name type="scientific">Abyssicoccus albus</name>
    <dbReference type="NCBI Taxonomy" id="1817405"/>
    <lineage>
        <taxon>Bacteria</taxon>
        <taxon>Bacillati</taxon>
        <taxon>Bacillota</taxon>
        <taxon>Bacilli</taxon>
        <taxon>Bacillales</taxon>
        <taxon>Abyssicoccaceae</taxon>
    </lineage>
</organism>
<evidence type="ECO:0000256" key="2">
    <source>
        <dbReference type="ARBA" id="ARBA00002631"/>
    </source>
</evidence>
<dbReference type="InterPro" id="IPR005122">
    <property type="entry name" value="Uracil-DNA_glycosylase-like"/>
</dbReference>
<dbReference type="NCBIfam" id="NF003592">
    <property type="entry name" value="PRK05254.1-5"/>
    <property type="match status" value="1"/>
</dbReference>
<keyword evidence="14" id="KW-1185">Reference proteome</keyword>
<dbReference type="EMBL" id="RKRK01000005">
    <property type="protein sequence ID" value="RPF54839.1"/>
    <property type="molecule type" value="Genomic_DNA"/>
</dbReference>
<evidence type="ECO:0000256" key="3">
    <source>
        <dbReference type="ARBA" id="ARBA00008184"/>
    </source>
</evidence>
<dbReference type="SUPFAM" id="SSF52141">
    <property type="entry name" value="Uracil-DNA glycosylase-like"/>
    <property type="match status" value="1"/>
</dbReference>
<gene>
    <name evidence="9" type="primary">ung</name>
    <name evidence="13" type="ORF">EDD62_1619</name>
</gene>
<dbReference type="NCBIfam" id="TIGR00628">
    <property type="entry name" value="ung"/>
    <property type="match status" value="1"/>
</dbReference>
<dbReference type="InterPro" id="IPR002043">
    <property type="entry name" value="UDG_fam1"/>
</dbReference>
<dbReference type="GO" id="GO:0004844">
    <property type="term" value="F:uracil DNA N-glycosylase activity"/>
    <property type="evidence" value="ECO:0007669"/>
    <property type="project" value="UniProtKB-UniRule"/>
</dbReference>
<keyword evidence="7 9" id="KW-0378">Hydrolase</keyword>